<evidence type="ECO:0000313" key="3">
    <source>
        <dbReference type="Proteomes" id="UP001571110"/>
    </source>
</evidence>
<accession>A0ABV4RUJ2</accession>
<sequence length="56" mass="6756">MESYIHQRRDSMNYGIYLIINKENRKFYIGSSNNLPNYQYFQEGVETIERTSLDES</sequence>
<dbReference type="InterPro" id="IPR035901">
    <property type="entry name" value="GIY-YIG_endonuc_sf"/>
</dbReference>
<feature type="domain" description="GIY-YIG" evidence="1">
    <location>
        <begin position="13"/>
        <end position="40"/>
    </location>
</feature>
<dbReference type="Gene3D" id="3.40.1440.10">
    <property type="entry name" value="GIY-YIG endonuclease"/>
    <property type="match status" value="1"/>
</dbReference>
<keyword evidence="3" id="KW-1185">Reference proteome</keyword>
<proteinExistence type="predicted"/>
<dbReference type="EMBL" id="JBFDTY010000003">
    <property type="protein sequence ID" value="MFA2792730.1"/>
    <property type="molecule type" value="Genomic_DNA"/>
</dbReference>
<dbReference type="Pfam" id="PF01541">
    <property type="entry name" value="GIY-YIG"/>
    <property type="match status" value="1"/>
</dbReference>
<dbReference type="SUPFAM" id="SSF82771">
    <property type="entry name" value="GIY-YIG endonuclease"/>
    <property type="match status" value="1"/>
</dbReference>
<dbReference type="InterPro" id="IPR000305">
    <property type="entry name" value="GIY-YIG_endonuc"/>
</dbReference>
<organism evidence="2 3">
    <name type="scientific">Bacillus mobilis</name>
    <dbReference type="NCBI Taxonomy" id="2026190"/>
    <lineage>
        <taxon>Bacteria</taxon>
        <taxon>Bacillati</taxon>
        <taxon>Bacillota</taxon>
        <taxon>Bacilli</taxon>
        <taxon>Bacillales</taxon>
        <taxon>Bacillaceae</taxon>
        <taxon>Bacillus</taxon>
        <taxon>Bacillus cereus group</taxon>
    </lineage>
</organism>
<gene>
    <name evidence="2" type="ORF">AB1I70_15415</name>
</gene>
<dbReference type="Proteomes" id="UP001571110">
    <property type="component" value="Unassembled WGS sequence"/>
</dbReference>
<protein>
    <submittedName>
        <fullName evidence="2">GIY-YIG nuclease family protein</fullName>
    </submittedName>
</protein>
<evidence type="ECO:0000313" key="2">
    <source>
        <dbReference type="EMBL" id="MFA2792730.1"/>
    </source>
</evidence>
<name>A0ABV4RUJ2_9BACI</name>
<comment type="caution">
    <text evidence="2">The sequence shown here is derived from an EMBL/GenBank/DDBJ whole genome shotgun (WGS) entry which is preliminary data.</text>
</comment>
<reference evidence="2 3" key="1">
    <citation type="submission" date="2024-06" db="EMBL/GenBank/DDBJ databases">
        <title>Genetic profile and toxigenic potential of Bacillus cereus isolates from a Norwegian ice cream production plant,.</title>
        <authorList>
            <person name="Lindback T."/>
            <person name="Llarena A.-K."/>
            <person name="O'Sullivan K."/>
            <person name="Monshaugen M."/>
            <person name="Holmemo C.W."/>
            <person name="Aspholm M."/>
        </authorList>
    </citation>
    <scope>NUCLEOTIDE SEQUENCE [LARGE SCALE GENOMIC DNA]</scope>
    <source>
        <strain evidence="2 3">NVH-YM330</strain>
    </source>
</reference>
<evidence type="ECO:0000259" key="1">
    <source>
        <dbReference type="Pfam" id="PF01541"/>
    </source>
</evidence>